<evidence type="ECO:0000313" key="2">
    <source>
        <dbReference type="EnsemblPlants" id="Pp3c2_32540V3.2"/>
    </source>
</evidence>
<evidence type="ECO:0000313" key="3">
    <source>
        <dbReference type="Proteomes" id="UP000006727"/>
    </source>
</evidence>
<reference evidence="2 3" key="1">
    <citation type="journal article" date="2008" name="Science">
        <title>The Physcomitrella genome reveals evolutionary insights into the conquest of land by plants.</title>
        <authorList>
            <person name="Rensing S."/>
            <person name="Lang D."/>
            <person name="Zimmer A."/>
            <person name="Terry A."/>
            <person name="Salamov A."/>
            <person name="Shapiro H."/>
            <person name="Nishiyama T."/>
            <person name="Perroud P.-F."/>
            <person name="Lindquist E."/>
            <person name="Kamisugi Y."/>
            <person name="Tanahashi T."/>
            <person name="Sakakibara K."/>
            <person name="Fujita T."/>
            <person name="Oishi K."/>
            <person name="Shin-I T."/>
            <person name="Kuroki Y."/>
            <person name="Toyoda A."/>
            <person name="Suzuki Y."/>
            <person name="Hashimoto A."/>
            <person name="Yamaguchi K."/>
            <person name="Sugano A."/>
            <person name="Kohara Y."/>
            <person name="Fujiyama A."/>
            <person name="Anterola A."/>
            <person name="Aoki S."/>
            <person name="Ashton N."/>
            <person name="Barbazuk W.B."/>
            <person name="Barker E."/>
            <person name="Bennetzen J."/>
            <person name="Bezanilla M."/>
            <person name="Blankenship R."/>
            <person name="Cho S.H."/>
            <person name="Dutcher S."/>
            <person name="Estelle M."/>
            <person name="Fawcett J.A."/>
            <person name="Gundlach H."/>
            <person name="Hanada K."/>
            <person name="Heyl A."/>
            <person name="Hicks K.A."/>
            <person name="Hugh J."/>
            <person name="Lohr M."/>
            <person name="Mayer K."/>
            <person name="Melkozernov A."/>
            <person name="Murata T."/>
            <person name="Nelson D."/>
            <person name="Pils B."/>
            <person name="Prigge M."/>
            <person name="Reiss B."/>
            <person name="Renner T."/>
            <person name="Rombauts S."/>
            <person name="Rushton P."/>
            <person name="Sanderfoot A."/>
            <person name="Schween G."/>
            <person name="Shiu S.-H."/>
            <person name="Stueber K."/>
            <person name="Theodoulou F.L."/>
            <person name="Tu H."/>
            <person name="Van de Peer Y."/>
            <person name="Verrier P.J."/>
            <person name="Waters E."/>
            <person name="Wood A."/>
            <person name="Yang L."/>
            <person name="Cove D."/>
            <person name="Cuming A."/>
            <person name="Hasebe M."/>
            <person name="Lucas S."/>
            <person name="Mishler D.B."/>
            <person name="Reski R."/>
            <person name="Grigoriev I."/>
            <person name="Quatrano R.S."/>
            <person name="Boore J.L."/>
        </authorList>
    </citation>
    <scope>NUCLEOTIDE SEQUENCE [LARGE SCALE GENOMIC DNA]</scope>
    <source>
        <strain evidence="2 3">cv. Gransden 2004</strain>
    </source>
</reference>
<dbReference type="PANTHER" id="PTHR47710">
    <property type="entry name" value="ADENINE NUCLEOTIDE ALPHA HYDROLASES-LIKE SUPERFAMILY PROTEIN"/>
    <property type="match status" value="1"/>
</dbReference>
<proteinExistence type="predicted"/>
<sequence>MAGEETPKSIEPVTKEDSPMTEDLAKEEITHSEKDLPITDEACTRVMIAVNQCSKGYPKPSISSRAAFDWIVKNLIKPCCKKRYKLLILHVQVLDEDGLKELDSVYASPSDFQHLRHEERAKGASLIQYFIQKCHDSEVLILEDIMLSLLANSLASIISIQKGNSSAPVKTSLTR</sequence>
<reference evidence="2" key="3">
    <citation type="submission" date="2020-12" db="UniProtKB">
        <authorList>
            <consortium name="EnsemblPlants"/>
        </authorList>
    </citation>
    <scope>IDENTIFICATION</scope>
</reference>
<dbReference type="Proteomes" id="UP000006727">
    <property type="component" value="Chromosome 2"/>
</dbReference>
<organism evidence="2 3">
    <name type="scientific">Physcomitrium patens</name>
    <name type="common">Spreading-leaved earth moss</name>
    <name type="synonym">Physcomitrella patens</name>
    <dbReference type="NCBI Taxonomy" id="3218"/>
    <lineage>
        <taxon>Eukaryota</taxon>
        <taxon>Viridiplantae</taxon>
        <taxon>Streptophyta</taxon>
        <taxon>Embryophyta</taxon>
        <taxon>Bryophyta</taxon>
        <taxon>Bryophytina</taxon>
        <taxon>Bryopsida</taxon>
        <taxon>Funariidae</taxon>
        <taxon>Funariales</taxon>
        <taxon>Funariaceae</taxon>
        <taxon>Physcomitrium</taxon>
    </lineage>
</organism>
<gene>
    <name evidence="2" type="primary">LOC112294137</name>
</gene>
<dbReference type="Gramene" id="Pp3c2_32540V3.2">
    <property type="protein sequence ID" value="Pp3c2_32540V3.2"/>
    <property type="gene ID" value="Pp3c2_32540"/>
</dbReference>
<name>A0A7I4D3M9_PHYPA</name>
<dbReference type="InterPro" id="IPR044187">
    <property type="entry name" value="At3g01520-like_plant"/>
</dbReference>
<feature type="region of interest" description="Disordered" evidence="1">
    <location>
        <begin position="1"/>
        <end position="31"/>
    </location>
</feature>
<dbReference type="Gene3D" id="3.40.50.620">
    <property type="entry name" value="HUPs"/>
    <property type="match status" value="1"/>
</dbReference>
<dbReference type="AlphaFoldDB" id="A0A7I4D3M9"/>
<accession>A0A7I4D3M9</accession>
<dbReference type="EMBL" id="ABEU02000002">
    <property type="status" value="NOT_ANNOTATED_CDS"/>
    <property type="molecule type" value="Genomic_DNA"/>
</dbReference>
<dbReference type="InterPro" id="IPR014729">
    <property type="entry name" value="Rossmann-like_a/b/a_fold"/>
</dbReference>
<reference evidence="2 3" key="2">
    <citation type="journal article" date="2018" name="Plant J.">
        <title>The Physcomitrella patens chromosome-scale assembly reveals moss genome structure and evolution.</title>
        <authorList>
            <person name="Lang D."/>
            <person name="Ullrich K.K."/>
            <person name="Murat F."/>
            <person name="Fuchs J."/>
            <person name="Jenkins J."/>
            <person name="Haas F.B."/>
            <person name="Piednoel M."/>
            <person name="Gundlach H."/>
            <person name="Van Bel M."/>
            <person name="Meyberg R."/>
            <person name="Vives C."/>
            <person name="Morata J."/>
            <person name="Symeonidi A."/>
            <person name="Hiss M."/>
            <person name="Muchero W."/>
            <person name="Kamisugi Y."/>
            <person name="Saleh O."/>
            <person name="Blanc G."/>
            <person name="Decker E.L."/>
            <person name="van Gessel N."/>
            <person name="Grimwood J."/>
            <person name="Hayes R.D."/>
            <person name="Graham S.W."/>
            <person name="Gunter L.E."/>
            <person name="McDaniel S.F."/>
            <person name="Hoernstein S.N.W."/>
            <person name="Larsson A."/>
            <person name="Li F.W."/>
            <person name="Perroud P.F."/>
            <person name="Phillips J."/>
            <person name="Ranjan P."/>
            <person name="Rokshar D.S."/>
            <person name="Rothfels C.J."/>
            <person name="Schneider L."/>
            <person name="Shu S."/>
            <person name="Stevenson D.W."/>
            <person name="Thummler F."/>
            <person name="Tillich M."/>
            <person name="Villarreal Aguilar J.C."/>
            <person name="Widiez T."/>
            <person name="Wong G.K."/>
            <person name="Wymore A."/>
            <person name="Zhang Y."/>
            <person name="Zimmer A.D."/>
            <person name="Quatrano R.S."/>
            <person name="Mayer K.F.X."/>
            <person name="Goodstein D."/>
            <person name="Casacuberta J.M."/>
            <person name="Vandepoele K."/>
            <person name="Reski R."/>
            <person name="Cuming A.C."/>
            <person name="Tuskan G.A."/>
            <person name="Maumus F."/>
            <person name="Salse J."/>
            <person name="Schmutz J."/>
            <person name="Rensing S.A."/>
        </authorList>
    </citation>
    <scope>NUCLEOTIDE SEQUENCE [LARGE SCALE GENOMIC DNA]</scope>
    <source>
        <strain evidence="2 3">cv. Gransden 2004</strain>
    </source>
</reference>
<protein>
    <submittedName>
        <fullName evidence="2">Uncharacterized protein</fullName>
    </submittedName>
</protein>
<keyword evidence="3" id="KW-1185">Reference proteome</keyword>
<dbReference type="EnsemblPlants" id="Pp3c2_32540V3.2">
    <property type="protein sequence ID" value="Pp3c2_32540V3.2"/>
    <property type="gene ID" value="Pp3c2_32540"/>
</dbReference>
<dbReference type="PANTHER" id="PTHR47710:SF1">
    <property type="entry name" value="ADENINE NUCLEOTIDE ALPHA HYDROLASES-LIKE SUPERFAMILY PROTEIN"/>
    <property type="match status" value="1"/>
</dbReference>
<evidence type="ECO:0000256" key="1">
    <source>
        <dbReference type="SAM" id="MobiDB-lite"/>
    </source>
</evidence>